<evidence type="ECO:0000313" key="1">
    <source>
        <dbReference type="EMBL" id="KAL2915627.1"/>
    </source>
</evidence>
<proteinExistence type="predicted"/>
<dbReference type="EMBL" id="JADGIZ020000022">
    <property type="protein sequence ID" value="KAL2915627.1"/>
    <property type="molecule type" value="Genomic_DNA"/>
</dbReference>
<evidence type="ECO:0000313" key="2">
    <source>
        <dbReference type="Proteomes" id="UP001527925"/>
    </source>
</evidence>
<comment type="caution">
    <text evidence="1">The sequence shown here is derived from an EMBL/GenBank/DDBJ whole genome shotgun (WGS) entry which is preliminary data.</text>
</comment>
<gene>
    <name evidence="1" type="ORF">HK105_204812</name>
</gene>
<organism evidence="1 2">
    <name type="scientific">Polyrhizophydium stewartii</name>
    <dbReference type="NCBI Taxonomy" id="2732419"/>
    <lineage>
        <taxon>Eukaryota</taxon>
        <taxon>Fungi</taxon>
        <taxon>Fungi incertae sedis</taxon>
        <taxon>Chytridiomycota</taxon>
        <taxon>Chytridiomycota incertae sedis</taxon>
        <taxon>Chytridiomycetes</taxon>
        <taxon>Rhizophydiales</taxon>
        <taxon>Rhizophydiales incertae sedis</taxon>
        <taxon>Polyrhizophydium</taxon>
    </lineage>
</organism>
<keyword evidence="2" id="KW-1185">Reference proteome</keyword>
<accession>A0ABR4N7Y9</accession>
<reference evidence="1 2" key="1">
    <citation type="submission" date="2023-09" db="EMBL/GenBank/DDBJ databases">
        <title>Pangenome analysis of Batrachochytrium dendrobatidis and related Chytrids.</title>
        <authorList>
            <person name="Yacoub M.N."/>
            <person name="Stajich J.E."/>
            <person name="James T.Y."/>
        </authorList>
    </citation>
    <scope>NUCLEOTIDE SEQUENCE [LARGE SCALE GENOMIC DNA]</scope>
    <source>
        <strain evidence="1 2">JEL0888</strain>
    </source>
</reference>
<dbReference type="Proteomes" id="UP001527925">
    <property type="component" value="Unassembled WGS sequence"/>
</dbReference>
<protein>
    <submittedName>
        <fullName evidence="1">Uncharacterized protein</fullName>
    </submittedName>
</protein>
<name>A0ABR4N7Y9_9FUNG</name>
<sequence>MAAHGNVSRSPRPASCGQPFERKVNLGNITIAAQSAGIHQFTIQHSMDKELGKVKPESLVKNDLSLLALDPRETVGSAIIGKSGGKQVLKPMRYLRAIGIYNSPTTSDANGFNKVQNLRVLGNDQRYAININSSIEVFSRHLLAVNSDSGVKASSATIKSSKISPALA</sequence>